<dbReference type="NCBIfam" id="TIGR02937">
    <property type="entry name" value="sigma70-ECF"/>
    <property type="match status" value="1"/>
</dbReference>
<reference evidence="8" key="1">
    <citation type="submission" date="2017-06" db="EMBL/GenBank/DDBJ databases">
        <title>Complete genome sequence of Capnocytophaga sp. KCOM 1579 (=ChDC OS43) isolated from a human refractory periapical abscess lesion.</title>
        <authorList>
            <person name="Kook J.-K."/>
            <person name="Park S.-N."/>
            <person name="Lim Y.K."/>
            <person name="Roh H."/>
        </authorList>
    </citation>
    <scope>NUCLEOTIDE SEQUENCE [LARGE SCALE GENOMIC DNA]</scope>
    <source>
        <strain evidence="8">ChDC OS43</strain>
    </source>
</reference>
<comment type="similarity">
    <text evidence="1">Belongs to the sigma-70 factor family. ECF subfamily.</text>
</comment>
<gene>
    <name evidence="7" type="ORF">CBG49_06595</name>
</gene>
<dbReference type="InterPro" id="IPR013324">
    <property type="entry name" value="RNA_pol_sigma_r3/r4-like"/>
</dbReference>
<keyword evidence="4" id="KW-0804">Transcription</keyword>
<dbReference type="Proteomes" id="UP000197007">
    <property type="component" value="Chromosome"/>
</dbReference>
<dbReference type="InterPro" id="IPR007627">
    <property type="entry name" value="RNA_pol_sigma70_r2"/>
</dbReference>
<dbReference type="GO" id="GO:0006352">
    <property type="term" value="P:DNA-templated transcription initiation"/>
    <property type="evidence" value="ECO:0007669"/>
    <property type="project" value="InterPro"/>
</dbReference>
<dbReference type="Gene3D" id="1.10.10.10">
    <property type="entry name" value="Winged helix-like DNA-binding domain superfamily/Winged helix DNA-binding domain"/>
    <property type="match status" value="1"/>
</dbReference>
<evidence type="ECO:0000313" key="7">
    <source>
        <dbReference type="EMBL" id="ASF42769.1"/>
    </source>
</evidence>
<keyword evidence="2" id="KW-0805">Transcription regulation</keyword>
<dbReference type="GO" id="GO:0016987">
    <property type="term" value="F:sigma factor activity"/>
    <property type="evidence" value="ECO:0007669"/>
    <property type="project" value="UniProtKB-KW"/>
</dbReference>
<evidence type="ECO:0000313" key="8">
    <source>
        <dbReference type="Proteomes" id="UP000197007"/>
    </source>
</evidence>
<dbReference type="Gene3D" id="1.10.1740.10">
    <property type="match status" value="1"/>
</dbReference>
<evidence type="ECO:0000256" key="3">
    <source>
        <dbReference type="ARBA" id="ARBA00023082"/>
    </source>
</evidence>
<dbReference type="SUPFAM" id="SSF88659">
    <property type="entry name" value="Sigma3 and sigma4 domains of RNA polymerase sigma factors"/>
    <property type="match status" value="1"/>
</dbReference>
<keyword evidence="8" id="KW-1185">Reference proteome</keyword>
<dbReference type="InterPro" id="IPR013325">
    <property type="entry name" value="RNA_pol_sigma_r2"/>
</dbReference>
<accession>A0A1Z4BN99</accession>
<evidence type="ECO:0000259" key="6">
    <source>
        <dbReference type="Pfam" id="PF08281"/>
    </source>
</evidence>
<dbReference type="InterPro" id="IPR014284">
    <property type="entry name" value="RNA_pol_sigma-70_dom"/>
</dbReference>
<evidence type="ECO:0000256" key="4">
    <source>
        <dbReference type="ARBA" id="ARBA00023163"/>
    </source>
</evidence>
<organism evidence="7 8">
    <name type="scientific">Capnocytophaga endodontalis</name>
    <dbReference type="NCBI Taxonomy" id="2708117"/>
    <lineage>
        <taxon>Bacteria</taxon>
        <taxon>Pseudomonadati</taxon>
        <taxon>Bacteroidota</taxon>
        <taxon>Flavobacteriia</taxon>
        <taxon>Flavobacteriales</taxon>
        <taxon>Flavobacteriaceae</taxon>
        <taxon>Capnocytophaga</taxon>
    </lineage>
</organism>
<dbReference type="EMBL" id="CP022022">
    <property type="protein sequence ID" value="ASF42769.1"/>
    <property type="molecule type" value="Genomic_DNA"/>
</dbReference>
<dbReference type="RefSeq" id="WP_002673201.1">
    <property type="nucleotide sequence ID" value="NZ_CP022022.1"/>
</dbReference>
<dbReference type="CDD" id="cd06171">
    <property type="entry name" value="Sigma70_r4"/>
    <property type="match status" value="1"/>
</dbReference>
<proteinExistence type="inferred from homology"/>
<feature type="domain" description="RNA polymerase sigma-70 region 2" evidence="5">
    <location>
        <begin position="30"/>
        <end position="89"/>
    </location>
</feature>
<dbReference type="PANTHER" id="PTHR43133:SF60">
    <property type="entry name" value="RNA POLYMERASE SIGMA FACTOR SIGV"/>
    <property type="match status" value="1"/>
</dbReference>
<dbReference type="KEGG" id="capn:CBG49_06595"/>
<name>A0A1Z4BN99_9FLAO</name>
<dbReference type="InterPro" id="IPR036388">
    <property type="entry name" value="WH-like_DNA-bd_sf"/>
</dbReference>
<dbReference type="Pfam" id="PF04542">
    <property type="entry name" value="Sigma70_r2"/>
    <property type="match status" value="1"/>
</dbReference>
<dbReference type="InterPro" id="IPR039425">
    <property type="entry name" value="RNA_pol_sigma-70-like"/>
</dbReference>
<dbReference type="InterPro" id="IPR013249">
    <property type="entry name" value="RNA_pol_sigma70_r4_t2"/>
</dbReference>
<dbReference type="PANTHER" id="PTHR43133">
    <property type="entry name" value="RNA POLYMERASE ECF-TYPE SIGMA FACTO"/>
    <property type="match status" value="1"/>
</dbReference>
<sequence length="183" mass="21701">MAEALAENIVAAKAGKQRAFSWLLDEFWTDVYNFQLKRVNDEVEAEDISIQTFAKAFDKLHTYDERYSFRTWLIAISKNIHIDNLRKQNESLLHLDREEKQSKTLIDETPIIEDSLIMEQQFDYLLKSIKQLKEPYRTAIQLRYLHEKSYKEIAEEMQSPMSSVKITLLRAKKMLAEILKKNR</sequence>
<feature type="domain" description="RNA polymerase sigma factor 70 region 4 type 2" evidence="6">
    <location>
        <begin position="124"/>
        <end position="175"/>
    </location>
</feature>
<evidence type="ECO:0000256" key="1">
    <source>
        <dbReference type="ARBA" id="ARBA00010641"/>
    </source>
</evidence>
<evidence type="ECO:0000256" key="2">
    <source>
        <dbReference type="ARBA" id="ARBA00023015"/>
    </source>
</evidence>
<evidence type="ECO:0000259" key="5">
    <source>
        <dbReference type="Pfam" id="PF04542"/>
    </source>
</evidence>
<protein>
    <submittedName>
        <fullName evidence="7">Sigma-70 family RNA polymerase sigma factor</fullName>
    </submittedName>
</protein>
<dbReference type="SUPFAM" id="SSF88946">
    <property type="entry name" value="Sigma2 domain of RNA polymerase sigma factors"/>
    <property type="match status" value="1"/>
</dbReference>
<dbReference type="GO" id="GO:0003677">
    <property type="term" value="F:DNA binding"/>
    <property type="evidence" value="ECO:0007669"/>
    <property type="project" value="InterPro"/>
</dbReference>
<dbReference type="Pfam" id="PF08281">
    <property type="entry name" value="Sigma70_r4_2"/>
    <property type="match status" value="1"/>
</dbReference>
<keyword evidence="3" id="KW-0731">Sigma factor</keyword>
<dbReference type="AlphaFoldDB" id="A0A1Z4BN99"/>